<dbReference type="Proteomes" id="UP000327118">
    <property type="component" value="Unassembled WGS sequence"/>
</dbReference>
<organism evidence="3 4">
    <name type="scientific">Aspergillus coremiiformis</name>
    <dbReference type="NCBI Taxonomy" id="138285"/>
    <lineage>
        <taxon>Eukaryota</taxon>
        <taxon>Fungi</taxon>
        <taxon>Dikarya</taxon>
        <taxon>Ascomycota</taxon>
        <taxon>Pezizomycotina</taxon>
        <taxon>Eurotiomycetes</taxon>
        <taxon>Eurotiomycetidae</taxon>
        <taxon>Eurotiales</taxon>
        <taxon>Aspergillaceae</taxon>
        <taxon>Aspergillus</taxon>
        <taxon>Aspergillus subgen. Circumdati</taxon>
    </lineage>
</organism>
<feature type="compositionally biased region" description="Polar residues" evidence="1">
    <location>
        <begin position="124"/>
        <end position="136"/>
    </location>
</feature>
<sequence>MGDRVRNAYSGGYSDAIKRQVKCITCKKMRMHSTYSKRQLDVLRNAMVVQGDRALMGPGHAKCRECVGGQTVELRCIICDKTKSLEEFAKAQRHDRDLARCLTCVQNHTETDPVIEEQKLLTESEMSTVQETTATSVDDGYSYSTSVYGEGDSDDVDDDDDYSVGGGVWVEAEHPQESSRSKSNEREYTGYDQHGMPHRLVSSRPVVPEGVHTGWASWGITANSAKAHGPRASPFESSRSNKPSSVQKKPSNFAKIPKMRPERSSPPAMRTPEPSGHNIPYEGDGGNDSVEDYL</sequence>
<feature type="region of interest" description="Disordered" evidence="1">
    <location>
        <begin position="121"/>
        <end position="200"/>
    </location>
</feature>
<gene>
    <name evidence="3" type="ORF">BDV28DRAFT_155527</name>
</gene>
<feature type="domain" description="Stc1" evidence="2">
    <location>
        <begin position="22"/>
        <end position="106"/>
    </location>
</feature>
<reference evidence="4" key="1">
    <citation type="submission" date="2019-04" db="EMBL/GenBank/DDBJ databases">
        <title>Friends and foes A comparative genomics studyof 23 Aspergillus species from section Flavi.</title>
        <authorList>
            <consortium name="DOE Joint Genome Institute"/>
            <person name="Kjaerbolling I."/>
            <person name="Vesth T."/>
            <person name="Frisvad J.C."/>
            <person name="Nybo J.L."/>
            <person name="Theobald S."/>
            <person name="Kildgaard S."/>
            <person name="Isbrandt T."/>
            <person name="Kuo A."/>
            <person name="Sato A."/>
            <person name="Lyhne E.K."/>
            <person name="Kogle M.E."/>
            <person name="Wiebenga A."/>
            <person name="Kun R.S."/>
            <person name="Lubbers R.J."/>
            <person name="Makela M.R."/>
            <person name="Barry K."/>
            <person name="Chovatia M."/>
            <person name="Clum A."/>
            <person name="Daum C."/>
            <person name="Haridas S."/>
            <person name="He G."/>
            <person name="LaButti K."/>
            <person name="Lipzen A."/>
            <person name="Mondo S."/>
            <person name="Riley R."/>
            <person name="Salamov A."/>
            <person name="Simmons B.A."/>
            <person name="Magnuson J.K."/>
            <person name="Henrissat B."/>
            <person name="Mortensen U.H."/>
            <person name="Larsen T.O."/>
            <person name="Devries R.P."/>
            <person name="Grigoriev I.V."/>
            <person name="Machida M."/>
            <person name="Baker S.E."/>
            <person name="Andersen M.R."/>
        </authorList>
    </citation>
    <scope>NUCLEOTIDE SEQUENCE [LARGE SCALE GENOMIC DNA]</scope>
    <source>
        <strain evidence="4">CBS 553.77</strain>
    </source>
</reference>
<dbReference type="OrthoDB" id="3514033at2759"/>
<evidence type="ECO:0000313" key="3">
    <source>
        <dbReference type="EMBL" id="KAE8355307.1"/>
    </source>
</evidence>
<evidence type="ECO:0000313" key="4">
    <source>
        <dbReference type="Proteomes" id="UP000327118"/>
    </source>
</evidence>
<accession>A0A5N6ZCD9</accession>
<dbReference type="InterPro" id="IPR024630">
    <property type="entry name" value="Stc1"/>
</dbReference>
<evidence type="ECO:0000256" key="1">
    <source>
        <dbReference type="SAM" id="MobiDB-lite"/>
    </source>
</evidence>
<dbReference type="AlphaFoldDB" id="A0A5N6ZCD9"/>
<keyword evidence="4" id="KW-1185">Reference proteome</keyword>
<evidence type="ECO:0000259" key="2">
    <source>
        <dbReference type="Pfam" id="PF12898"/>
    </source>
</evidence>
<feature type="region of interest" description="Disordered" evidence="1">
    <location>
        <begin position="225"/>
        <end position="294"/>
    </location>
</feature>
<protein>
    <submittedName>
        <fullName evidence="3">Stc1 domain-containing protein</fullName>
    </submittedName>
</protein>
<dbReference type="Pfam" id="PF12898">
    <property type="entry name" value="Stc1"/>
    <property type="match status" value="1"/>
</dbReference>
<name>A0A5N6ZCD9_9EURO</name>
<dbReference type="EMBL" id="ML739055">
    <property type="protein sequence ID" value="KAE8355307.1"/>
    <property type="molecule type" value="Genomic_DNA"/>
</dbReference>
<feature type="compositionally biased region" description="Basic and acidic residues" evidence="1">
    <location>
        <begin position="171"/>
        <end position="189"/>
    </location>
</feature>
<proteinExistence type="predicted"/>
<feature type="compositionally biased region" description="Polar residues" evidence="1">
    <location>
        <begin position="235"/>
        <end position="250"/>
    </location>
</feature>
<feature type="compositionally biased region" description="Acidic residues" evidence="1">
    <location>
        <begin position="151"/>
        <end position="162"/>
    </location>
</feature>